<dbReference type="VEuPathDB" id="VectorBase:GPAI014596"/>
<reference evidence="1" key="2">
    <citation type="submission" date="2020-05" db="UniProtKB">
        <authorList>
            <consortium name="EnsemblMetazoa"/>
        </authorList>
    </citation>
    <scope>IDENTIFICATION</scope>
    <source>
        <strain evidence="1">IAEA</strain>
    </source>
</reference>
<dbReference type="Proteomes" id="UP000092445">
    <property type="component" value="Unassembled WGS sequence"/>
</dbReference>
<organism evidence="1 2">
    <name type="scientific">Glossina pallidipes</name>
    <name type="common">Tsetse fly</name>
    <dbReference type="NCBI Taxonomy" id="7398"/>
    <lineage>
        <taxon>Eukaryota</taxon>
        <taxon>Metazoa</taxon>
        <taxon>Ecdysozoa</taxon>
        <taxon>Arthropoda</taxon>
        <taxon>Hexapoda</taxon>
        <taxon>Insecta</taxon>
        <taxon>Pterygota</taxon>
        <taxon>Neoptera</taxon>
        <taxon>Endopterygota</taxon>
        <taxon>Diptera</taxon>
        <taxon>Brachycera</taxon>
        <taxon>Muscomorpha</taxon>
        <taxon>Hippoboscoidea</taxon>
        <taxon>Glossinidae</taxon>
        <taxon>Glossina</taxon>
    </lineage>
</organism>
<evidence type="ECO:0000313" key="2">
    <source>
        <dbReference type="Proteomes" id="UP000092445"/>
    </source>
</evidence>
<dbReference type="EnsemblMetazoa" id="GPAI014596-RA">
    <property type="protein sequence ID" value="GPAI014596-PA"/>
    <property type="gene ID" value="GPAI014596"/>
</dbReference>
<name>A0A1A9ZH67_GLOPL</name>
<protein>
    <submittedName>
        <fullName evidence="1">Uncharacterized protein</fullName>
    </submittedName>
</protein>
<sequence length="158" mass="17265">MFIRMSFDQISDAISSTSLCLLCTVYEILPAAVDSFKCMARGYAISALQLLSTLVGVGMRAQSAVKGLRNYEILFLFQFFNIFNQKLCNQANCGIAAKNSWVAFHLSLIVCDTDCCNSWCIWLSNGNGNAIVGATVVAVAVEYLTVVVSIDLAVLWQL</sequence>
<dbReference type="AlphaFoldDB" id="A0A1A9ZH67"/>
<evidence type="ECO:0000313" key="1">
    <source>
        <dbReference type="EnsemblMetazoa" id="GPAI014596-PA"/>
    </source>
</evidence>
<accession>A0A1A9ZH67</accession>
<reference evidence="2" key="1">
    <citation type="submission" date="2014-03" db="EMBL/GenBank/DDBJ databases">
        <authorList>
            <person name="Aksoy S."/>
            <person name="Warren W."/>
            <person name="Wilson R.K."/>
        </authorList>
    </citation>
    <scope>NUCLEOTIDE SEQUENCE [LARGE SCALE GENOMIC DNA]</scope>
    <source>
        <strain evidence="2">IAEA</strain>
    </source>
</reference>
<keyword evidence="2" id="KW-1185">Reference proteome</keyword>
<proteinExistence type="predicted"/>